<reference evidence="8 9" key="1">
    <citation type="submission" date="2020-08" db="EMBL/GenBank/DDBJ databases">
        <title>Genomic Encyclopedia of Type Strains, Phase III (KMG-III): the genomes of soil and plant-associated and newly described type strains.</title>
        <authorList>
            <person name="Whitman W."/>
        </authorList>
    </citation>
    <scope>NUCLEOTIDE SEQUENCE [LARGE SCALE GENOMIC DNA]</scope>
    <source>
        <strain evidence="8 9">CECT 8577</strain>
    </source>
</reference>
<feature type="domain" description="HTH cro/C1-type" evidence="6">
    <location>
        <begin position="38"/>
        <end position="99"/>
    </location>
</feature>
<dbReference type="SUPFAM" id="SSF55811">
    <property type="entry name" value="Nudix"/>
    <property type="match status" value="2"/>
</dbReference>
<evidence type="ECO:0000313" key="8">
    <source>
        <dbReference type="EMBL" id="MBB3053519.1"/>
    </source>
</evidence>
<dbReference type="EMBL" id="JACHWU010000011">
    <property type="protein sequence ID" value="MBB3053519.1"/>
    <property type="molecule type" value="Genomic_DNA"/>
</dbReference>
<evidence type="ECO:0000256" key="3">
    <source>
        <dbReference type="ARBA" id="ARBA00022801"/>
    </source>
</evidence>
<dbReference type="PROSITE" id="PS00893">
    <property type="entry name" value="NUDIX_BOX"/>
    <property type="match status" value="1"/>
</dbReference>
<name>A0A839SA22_9PSEU</name>
<dbReference type="InterPro" id="IPR020084">
    <property type="entry name" value="NUDIX_hydrolase_CS"/>
</dbReference>
<evidence type="ECO:0000256" key="4">
    <source>
        <dbReference type="ARBA" id="ARBA00022842"/>
    </source>
</evidence>
<proteinExistence type="inferred from homology"/>
<accession>A0A839SA22</accession>
<evidence type="ECO:0000313" key="9">
    <source>
        <dbReference type="Proteomes" id="UP000550714"/>
    </source>
</evidence>
<dbReference type="PROSITE" id="PS51462">
    <property type="entry name" value="NUDIX"/>
    <property type="match status" value="2"/>
</dbReference>
<evidence type="ECO:0000256" key="2">
    <source>
        <dbReference type="ARBA" id="ARBA00005582"/>
    </source>
</evidence>
<gene>
    <name evidence="8" type="ORF">FHS23_004573</name>
</gene>
<dbReference type="PANTHER" id="PTHR43046">
    <property type="entry name" value="GDP-MANNOSE MANNOSYL HYDROLASE"/>
    <property type="match status" value="1"/>
</dbReference>
<evidence type="ECO:0000259" key="6">
    <source>
        <dbReference type="PROSITE" id="PS50943"/>
    </source>
</evidence>
<dbReference type="SUPFAM" id="SSF47413">
    <property type="entry name" value="lambda repressor-like DNA-binding domains"/>
    <property type="match status" value="1"/>
</dbReference>
<dbReference type="AlphaFoldDB" id="A0A839SA22"/>
<dbReference type="CDD" id="cd00093">
    <property type="entry name" value="HTH_XRE"/>
    <property type="match status" value="1"/>
</dbReference>
<dbReference type="InterPro" id="IPR010982">
    <property type="entry name" value="Lambda_DNA-bd_dom_sf"/>
</dbReference>
<comment type="cofactor">
    <cofactor evidence="1">
        <name>Mg(2+)</name>
        <dbReference type="ChEBI" id="CHEBI:18420"/>
    </cofactor>
</comment>
<dbReference type="GO" id="GO:0003677">
    <property type="term" value="F:DNA binding"/>
    <property type="evidence" value="ECO:0007669"/>
    <property type="project" value="InterPro"/>
</dbReference>
<dbReference type="GO" id="GO:0016787">
    <property type="term" value="F:hydrolase activity"/>
    <property type="evidence" value="ECO:0007669"/>
    <property type="project" value="UniProtKB-KW"/>
</dbReference>
<dbReference type="PANTHER" id="PTHR43046:SF12">
    <property type="entry name" value="GDP-MANNOSE MANNOSYL HYDROLASE"/>
    <property type="match status" value="1"/>
</dbReference>
<keyword evidence="9" id="KW-1185">Reference proteome</keyword>
<organism evidence="8 9">
    <name type="scientific">Prauserella isguenensis</name>
    <dbReference type="NCBI Taxonomy" id="1470180"/>
    <lineage>
        <taxon>Bacteria</taxon>
        <taxon>Bacillati</taxon>
        <taxon>Actinomycetota</taxon>
        <taxon>Actinomycetes</taxon>
        <taxon>Pseudonocardiales</taxon>
        <taxon>Pseudonocardiaceae</taxon>
        <taxon>Prauserella</taxon>
    </lineage>
</organism>
<evidence type="ECO:0000256" key="5">
    <source>
        <dbReference type="RuleBase" id="RU003476"/>
    </source>
</evidence>
<evidence type="ECO:0000256" key="1">
    <source>
        <dbReference type="ARBA" id="ARBA00001946"/>
    </source>
</evidence>
<feature type="domain" description="Nudix hydrolase" evidence="7">
    <location>
        <begin position="112"/>
        <end position="239"/>
    </location>
</feature>
<dbReference type="Pfam" id="PF00293">
    <property type="entry name" value="NUDIX"/>
    <property type="match status" value="2"/>
</dbReference>
<dbReference type="InterPro" id="IPR001387">
    <property type="entry name" value="Cro/C1-type_HTH"/>
</dbReference>
<dbReference type="InterPro" id="IPR000086">
    <property type="entry name" value="NUDIX_hydrolase_dom"/>
</dbReference>
<dbReference type="Gene3D" id="3.90.79.10">
    <property type="entry name" value="Nucleoside Triphosphate Pyrophosphohydrolase"/>
    <property type="match status" value="2"/>
</dbReference>
<dbReference type="PROSITE" id="PS50943">
    <property type="entry name" value="HTH_CROC1"/>
    <property type="match status" value="1"/>
</dbReference>
<keyword evidence="3 5" id="KW-0378">Hydrolase</keyword>
<feature type="domain" description="Nudix hydrolase" evidence="7">
    <location>
        <begin position="246"/>
        <end position="370"/>
    </location>
</feature>
<comment type="caution">
    <text evidence="8">The sequence shown here is derived from an EMBL/GenBank/DDBJ whole genome shotgun (WGS) entry which is preliminary data.</text>
</comment>
<dbReference type="CDD" id="cd02883">
    <property type="entry name" value="NUDIX_Hydrolase"/>
    <property type="match status" value="2"/>
</dbReference>
<comment type="similarity">
    <text evidence="2 5">Belongs to the Nudix hydrolase family.</text>
</comment>
<protein>
    <submittedName>
        <fullName evidence="8">8-oxo-dGTP pyrophosphatase MutT (NUDIX family)</fullName>
    </submittedName>
</protein>
<keyword evidence="4" id="KW-0460">Magnesium</keyword>
<dbReference type="PRINTS" id="PR00502">
    <property type="entry name" value="NUDIXFAMILY"/>
</dbReference>
<dbReference type="InterPro" id="IPR015797">
    <property type="entry name" value="NUDIX_hydrolase-like_dom_sf"/>
</dbReference>
<dbReference type="InterPro" id="IPR020476">
    <property type="entry name" value="Nudix_hydrolase"/>
</dbReference>
<dbReference type="RefSeq" id="WP_183659402.1">
    <property type="nucleotide sequence ID" value="NZ_JACHWU010000011.1"/>
</dbReference>
<sequence length="375" mass="40686">MRRSDFAAIADELRADGWTTSDIVRQWTVEHGLNPRTAARLSHGLTQQQVADEVNELRGAPDDRVCTRKDVSNWETSRQPSLGTLNVLARVYRCSAGDLLGGEDYSHLDGTPRRPGAASLSVAICIVMDAGHVLLVRNRDGSWQFPTGVVKPGQDAGERAVEECAAETGIRSAVTAYLGGRIHPVTSAWCEYYSAEYLAGDLVNGQAAENSDVLWAPINRIGKFIDSDRIFGPVLHALERHMSQDDVTPQVATAVVVSDQGVLLAARHDGKPPWTFPGGGIEDGESVADAAVREVKEETGLAVTAVRELGRRVHPKTGTAMAYVLCEPSDGLEVHVGEPEDLAEVRWCDKMALDERIKPEHVYEPVAEHLATALT</sequence>
<dbReference type="Proteomes" id="UP000550714">
    <property type="component" value="Unassembled WGS sequence"/>
</dbReference>
<evidence type="ECO:0000259" key="7">
    <source>
        <dbReference type="PROSITE" id="PS51462"/>
    </source>
</evidence>
<dbReference type="Gene3D" id="1.10.260.40">
    <property type="entry name" value="lambda repressor-like DNA-binding domains"/>
    <property type="match status" value="1"/>
</dbReference>